<feature type="repeat" description="Solcar" evidence="7">
    <location>
        <begin position="12"/>
        <end position="104"/>
    </location>
</feature>
<accession>A0ABM1AD95</accession>
<name>A0ABM1AD95_APLCA</name>
<evidence type="ECO:0000313" key="9">
    <source>
        <dbReference type="Proteomes" id="UP000694888"/>
    </source>
</evidence>
<dbReference type="Proteomes" id="UP000694888">
    <property type="component" value="Unplaced"/>
</dbReference>
<evidence type="ECO:0000256" key="6">
    <source>
        <dbReference type="ARBA" id="ARBA00023136"/>
    </source>
</evidence>
<evidence type="ECO:0000256" key="3">
    <source>
        <dbReference type="ARBA" id="ARBA00022448"/>
    </source>
</evidence>
<dbReference type="GeneID" id="101856390"/>
<reference evidence="10" key="1">
    <citation type="submission" date="2025-08" db="UniProtKB">
        <authorList>
            <consortium name="RefSeq"/>
        </authorList>
    </citation>
    <scope>IDENTIFICATION</scope>
</reference>
<organism evidence="9 10">
    <name type="scientific">Aplysia californica</name>
    <name type="common">California sea hare</name>
    <dbReference type="NCBI Taxonomy" id="6500"/>
    <lineage>
        <taxon>Eukaryota</taxon>
        <taxon>Metazoa</taxon>
        <taxon>Spiralia</taxon>
        <taxon>Lophotrochozoa</taxon>
        <taxon>Mollusca</taxon>
        <taxon>Gastropoda</taxon>
        <taxon>Heterobranchia</taxon>
        <taxon>Euthyneura</taxon>
        <taxon>Tectipleura</taxon>
        <taxon>Aplysiida</taxon>
        <taxon>Aplysioidea</taxon>
        <taxon>Aplysiidae</taxon>
        <taxon>Aplysia</taxon>
    </lineage>
</organism>
<proteinExistence type="inferred from homology"/>
<evidence type="ECO:0000256" key="8">
    <source>
        <dbReference type="RuleBase" id="RU000488"/>
    </source>
</evidence>
<keyword evidence="5" id="KW-0677">Repeat</keyword>
<dbReference type="PANTHER" id="PTHR24089">
    <property type="entry name" value="SOLUTE CARRIER FAMILY 25"/>
    <property type="match status" value="1"/>
</dbReference>
<evidence type="ECO:0000256" key="7">
    <source>
        <dbReference type="PROSITE-ProRule" id="PRU00282"/>
    </source>
</evidence>
<evidence type="ECO:0000256" key="5">
    <source>
        <dbReference type="ARBA" id="ARBA00022737"/>
    </source>
</evidence>
<dbReference type="InterPro" id="IPR023395">
    <property type="entry name" value="MCP_dom_sf"/>
</dbReference>
<sequence>MVGYNPLEKVQLSHTEHALAGAVTGAVTRAGCQPLDVLKIRFQLQVEPLTKSQSSKYQGITQAVSSIVKEEGVKALWKGHIPAQVLSILYGVVQYASFEVLTEGCWHVLPAWYCTRYRSVNHTICGGISGCLSMAFVHPVDVIRTRFVAQGEPKVYKSAADAFRVIVRTEGVRGFYRGFVPAMSLIGPQIGFQFGLYSLFTDLWHRAKGLWGGSPPESLESLLCGTGSGFCSKLLVYPLDVVKKRLQVQGFEAARRPFGAVRHYSGMINCLVCVVKEEGLRGLYKGLSPSLLKSASVAGLNFCLYEQVRNALIRYHLSQNS</sequence>
<evidence type="ECO:0000256" key="1">
    <source>
        <dbReference type="ARBA" id="ARBA00004141"/>
    </source>
</evidence>
<evidence type="ECO:0000313" key="10">
    <source>
        <dbReference type="RefSeq" id="XP_012945487.1"/>
    </source>
</evidence>
<protein>
    <submittedName>
        <fullName evidence="10">Mitochondrial thiamine pyrophosphate carrier</fullName>
    </submittedName>
</protein>
<keyword evidence="6 7" id="KW-0472">Membrane</keyword>
<dbReference type="Pfam" id="PF00153">
    <property type="entry name" value="Mito_carr"/>
    <property type="match status" value="3"/>
</dbReference>
<dbReference type="InterPro" id="IPR002067">
    <property type="entry name" value="MCP"/>
</dbReference>
<evidence type="ECO:0000256" key="2">
    <source>
        <dbReference type="ARBA" id="ARBA00006375"/>
    </source>
</evidence>
<dbReference type="RefSeq" id="XP_012945487.1">
    <property type="nucleotide sequence ID" value="XM_013090033.2"/>
</dbReference>
<dbReference type="PROSITE" id="PS50920">
    <property type="entry name" value="SOLCAR"/>
    <property type="match status" value="3"/>
</dbReference>
<evidence type="ECO:0000256" key="4">
    <source>
        <dbReference type="ARBA" id="ARBA00022692"/>
    </source>
</evidence>
<comment type="subcellular location">
    <subcellularLocation>
        <location evidence="1">Membrane</location>
        <topology evidence="1">Multi-pass membrane protein</topology>
    </subcellularLocation>
</comment>
<gene>
    <name evidence="10" type="primary">LOC101856390</name>
</gene>
<dbReference type="PRINTS" id="PR00926">
    <property type="entry name" value="MITOCARRIER"/>
</dbReference>
<dbReference type="InterPro" id="IPR018108">
    <property type="entry name" value="MCP_transmembrane"/>
</dbReference>
<dbReference type="Gene3D" id="1.50.40.10">
    <property type="entry name" value="Mitochondrial carrier domain"/>
    <property type="match status" value="1"/>
</dbReference>
<feature type="repeat" description="Solcar" evidence="7">
    <location>
        <begin position="117"/>
        <end position="203"/>
    </location>
</feature>
<keyword evidence="4 7" id="KW-0812">Transmembrane</keyword>
<keyword evidence="3 8" id="KW-0813">Transport</keyword>
<keyword evidence="9" id="KW-1185">Reference proteome</keyword>
<feature type="repeat" description="Solcar" evidence="7">
    <location>
        <begin position="216"/>
        <end position="311"/>
    </location>
</feature>
<comment type="similarity">
    <text evidence="2 8">Belongs to the mitochondrial carrier (TC 2.A.29) family.</text>
</comment>
<dbReference type="SUPFAM" id="SSF103506">
    <property type="entry name" value="Mitochondrial carrier"/>
    <property type="match status" value="1"/>
</dbReference>